<feature type="domain" description="Type I restriction enzyme R protein C-terminal" evidence="1">
    <location>
        <begin position="2"/>
        <end position="145"/>
    </location>
</feature>
<sequence length="166" mass="19815">MEVNIDYILNLIEEFAKEDDLEIQGVKTKIEPILNSSIELRNKKDLIMGFIDKYNKDEEVHAYFQNYIHQKREEEFQNIIEENRLNEEKAYSFMQHAFKGGEINFSGTKFPEIIEEKVSRFDKNSRYQEVKEKVAASLSRFFHRFCDLTSAIFKKNEVKKDEVNEE</sequence>
<dbReference type="EMBL" id="AP014523">
    <property type="protein sequence ID" value="BAO98536.1"/>
    <property type="molecule type" value="Genomic_DNA"/>
</dbReference>
<gene>
    <name evidence="2" type="ORF">NY40_1531</name>
</gene>
<organism evidence="2 3">
    <name type="scientific">Helicobacter pylori NY40</name>
    <dbReference type="NCBI Taxonomy" id="1426844"/>
    <lineage>
        <taxon>Bacteria</taxon>
        <taxon>Pseudomonadati</taxon>
        <taxon>Campylobacterota</taxon>
        <taxon>Epsilonproteobacteria</taxon>
        <taxon>Campylobacterales</taxon>
        <taxon>Helicobacteraceae</taxon>
        <taxon>Helicobacter</taxon>
    </lineage>
</organism>
<dbReference type="Proteomes" id="UP000031662">
    <property type="component" value="Chromosome"/>
</dbReference>
<evidence type="ECO:0000313" key="3">
    <source>
        <dbReference type="Proteomes" id="UP000031662"/>
    </source>
</evidence>
<dbReference type="Pfam" id="PF12008">
    <property type="entry name" value="EcoR124_C"/>
    <property type="match status" value="1"/>
</dbReference>
<protein>
    <submittedName>
        <fullName evidence="2">Type I restriction enzyme R protein</fullName>
    </submittedName>
</protein>
<dbReference type="AlphaFoldDB" id="A0A060Q221"/>
<dbReference type="HOGENOM" id="CLU_1600443_0_0_7"/>
<accession>A0A060Q221</accession>
<name>A0A060Q221_HELPX</name>
<dbReference type="InterPro" id="IPR022625">
    <property type="entry name" value="TypeI_RM_Rsu_C"/>
</dbReference>
<evidence type="ECO:0000259" key="1">
    <source>
        <dbReference type="Pfam" id="PF12008"/>
    </source>
</evidence>
<proteinExistence type="predicted"/>
<reference evidence="2 3" key="1">
    <citation type="submission" date="2013-11" db="EMBL/GenBank/DDBJ databases">
        <title>Estimation of Helicobacter pylori bacteriophage ecology using H. pylori isolates.</title>
        <authorList>
            <person name="Uchiyama J."/>
            <person name="Takemura-Uchiyama I."/>
            <person name="Ujihara T."/>
            <person name="Matsuzaki S."/>
        </authorList>
    </citation>
    <scope>NUCLEOTIDE SEQUENCE [LARGE SCALE GENOMIC DNA]</scope>
    <source>
        <strain evidence="2 3">NY40</strain>
    </source>
</reference>
<evidence type="ECO:0000313" key="2">
    <source>
        <dbReference type="EMBL" id="BAO98536.1"/>
    </source>
</evidence>